<feature type="domain" description="SH3" evidence="4">
    <location>
        <begin position="227"/>
        <end position="268"/>
    </location>
</feature>
<keyword evidence="1" id="KW-0728">SH3 domain</keyword>
<evidence type="ECO:0000256" key="2">
    <source>
        <dbReference type="SAM" id="Phobius"/>
    </source>
</evidence>
<organism evidence="5 6">
    <name type="scientific">Rhizopus stolonifer</name>
    <name type="common">Rhizopus nigricans</name>
    <dbReference type="NCBI Taxonomy" id="4846"/>
    <lineage>
        <taxon>Eukaryota</taxon>
        <taxon>Fungi</taxon>
        <taxon>Fungi incertae sedis</taxon>
        <taxon>Mucoromycota</taxon>
        <taxon>Mucoromycotina</taxon>
        <taxon>Mucoromycetes</taxon>
        <taxon>Mucorales</taxon>
        <taxon>Mucorineae</taxon>
        <taxon>Rhizopodaceae</taxon>
        <taxon>Rhizopus</taxon>
    </lineage>
</organism>
<accession>A0A367JV61</accession>
<dbReference type="OrthoDB" id="5965083at2759"/>
<dbReference type="Pfam" id="PF00018">
    <property type="entry name" value="SH3_1"/>
    <property type="match status" value="1"/>
</dbReference>
<keyword evidence="2" id="KW-0472">Membrane</keyword>
<keyword evidence="2" id="KW-0812">Transmembrane</keyword>
<evidence type="ECO:0000313" key="6">
    <source>
        <dbReference type="Proteomes" id="UP000253551"/>
    </source>
</evidence>
<keyword evidence="2" id="KW-1133">Transmembrane helix</keyword>
<dbReference type="AlphaFoldDB" id="A0A367JV61"/>
<dbReference type="SUPFAM" id="SSF50044">
    <property type="entry name" value="SH3-domain"/>
    <property type="match status" value="1"/>
</dbReference>
<reference evidence="5 6" key="1">
    <citation type="journal article" date="2018" name="G3 (Bethesda)">
        <title>Phylogenetic and Phylogenomic Definition of Rhizopus Species.</title>
        <authorList>
            <person name="Gryganskyi A.P."/>
            <person name="Golan J."/>
            <person name="Dolatabadi S."/>
            <person name="Mondo S."/>
            <person name="Robb S."/>
            <person name="Idnurm A."/>
            <person name="Muszewska A."/>
            <person name="Steczkiewicz K."/>
            <person name="Masonjones S."/>
            <person name="Liao H.L."/>
            <person name="Gajdeczka M.T."/>
            <person name="Anike F."/>
            <person name="Vuek A."/>
            <person name="Anishchenko I.M."/>
            <person name="Voigt K."/>
            <person name="de Hoog G.S."/>
            <person name="Smith M.E."/>
            <person name="Heitman J."/>
            <person name="Vilgalys R."/>
            <person name="Stajich J.E."/>
        </authorList>
    </citation>
    <scope>NUCLEOTIDE SEQUENCE [LARGE SCALE GENOMIC DNA]</scope>
    <source>
        <strain evidence="5 6">LSU 92-RS-03</strain>
    </source>
</reference>
<keyword evidence="6" id="KW-1185">Reference proteome</keyword>
<comment type="caution">
    <text evidence="5">The sequence shown here is derived from an EMBL/GenBank/DDBJ whole genome shotgun (WGS) entry which is preliminary data.</text>
</comment>
<keyword evidence="3" id="KW-0732">Signal</keyword>
<sequence length="278" mass="30115">MHWAFTLTAYVALSEAKPYLWMKRQQLSTPPYVTSLLSYTTTGTATHTLSSLTIHTASSSTLLTTDSSTFFTTSSPTLYTAASSTSYTAASSMSYTVSSSTSYTVSSSTSYTVSSSTFYTVSSSTFYTAASNTPYTPAISTSYAAASSTLSTLESPSPYTGGSTSASPQASFDITDTRLIPMIVGIVLALVFIIMIAFFFIRYKRKHAVVNNRPVTQHKIGIIAATFTPTLYDEMDVQIGDQVRVLLEFDDGWCQGINLNNNTMGVFPRHCLEGVLFD</sequence>
<feature type="signal peptide" evidence="3">
    <location>
        <begin position="1"/>
        <end position="16"/>
    </location>
</feature>
<protein>
    <recommendedName>
        <fullName evidence="4">SH3 domain-containing protein</fullName>
    </recommendedName>
</protein>
<evidence type="ECO:0000259" key="4">
    <source>
        <dbReference type="Pfam" id="PF00018"/>
    </source>
</evidence>
<dbReference type="InterPro" id="IPR001452">
    <property type="entry name" value="SH3_domain"/>
</dbReference>
<dbReference type="Proteomes" id="UP000253551">
    <property type="component" value="Unassembled WGS sequence"/>
</dbReference>
<proteinExistence type="predicted"/>
<dbReference type="STRING" id="4846.A0A367JV61"/>
<dbReference type="Gene3D" id="2.30.30.40">
    <property type="entry name" value="SH3 Domains"/>
    <property type="match status" value="1"/>
</dbReference>
<name>A0A367JV61_RHIST</name>
<gene>
    <name evidence="5" type="ORF">CU098_006632</name>
</gene>
<evidence type="ECO:0000313" key="5">
    <source>
        <dbReference type="EMBL" id="RCH93816.1"/>
    </source>
</evidence>
<feature type="chain" id="PRO_5016960087" description="SH3 domain-containing protein" evidence="3">
    <location>
        <begin position="17"/>
        <end position="278"/>
    </location>
</feature>
<evidence type="ECO:0000256" key="1">
    <source>
        <dbReference type="ARBA" id="ARBA00022443"/>
    </source>
</evidence>
<feature type="transmembrane region" description="Helical" evidence="2">
    <location>
        <begin position="179"/>
        <end position="201"/>
    </location>
</feature>
<dbReference type="InterPro" id="IPR036028">
    <property type="entry name" value="SH3-like_dom_sf"/>
</dbReference>
<dbReference type="EMBL" id="PJQM01002643">
    <property type="protein sequence ID" value="RCH93816.1"/>
    <property type="molecule type" value="Genomic_DNA"/>
</dbReference>
<evidence type="ECO:0000256" key="3">
    <source>
        <dbReference type="SAM" id="SignalP"/>
    </source>
</evidence>